<feature type="compositionally biased region" description="Basic and acidic residues" evidence="1">
    <location>
        <begin position="27"/>
        <end position="48"/>
    </location>
</feature>
<evidence type="ECO:0000313" key="3">
    <source>
        <dbReference type="Proteomes" id="UP000292082"/>
    </source>
</evidence>
<feature type="region of interest" description="Disordered" evidence="1">
    <location>
        <begin position="189"/>
        <end position="211"/>
    </location>
</feature>
<gene>
    <name evidence="2" type="ORF">BD310DRAFT_924671</name>
</gene>
<dbReference type="EMBL" id="ML145112">
    <property type="protein sequence ID" value="TBU59634.1"/>
    <property type="molecule type" value="Genomic_DNA"/>
</dbReference>
<dbReference type="AlphaFoldDB" id="A0A4Q9PZ66"/>
<reference evidence="2 3" key="1">
    <citation type="submission" date="2019-01" db="EMBL/GenBank/DDBJ databases">
        <title>Draft genome sequences of three monokaryotic isolates of the white-rot basidiomycete fungus Dichomitus squalens.</title>
        <authorList>
            <consortium name="DOE Joint Genome Institute"/>
            <person name="Lopez S.C."/>
            <person name="Andreopoulos B."/>
            <person name="Pangilinan J."/>
            <person name="Lipzen A."/>
            <person name="Riley R."/>
            <person name="Ahrendt S."/>
            <person name="Ng V."/>
            <person name="Barry K."/>
            <person name="Daum C."/>
            <person name="Grigoriev I.V."/>
            <person name="Hilden K.S."/>
            <person name="Makela M.R."/>
            <person name="de Vries R.P."/>
        </authorList>
    </citation>
    <scope>NUCLEOTIDE SEQUENCE [LARGE SCALE GENOMIC DNA]</scope>
    <source>
        <strain evidence="2 3">CBS 464.89</strain>
    </source>
</reference>
<accession>A0A4Q9PZ66</accession>
<keyword evidence="3" id="KW-1185">Reference proteome</keyword>
<feature type="compositionally biased region" description="Polar residues" evidence="1">
    <location>
        <begin position="52"/>
        <end position="61"/>
    </location>
</feature>
<protein>
    <submittedName>
        <fullName evidence="2">Uncharacterized protein</fullName>
    </submittedName>
</protein>
<organism evidence="2 3">
    <name type="scientific">Dichomitus squalens</name>
    <dbReference type="NCBI Taxonomy" id="114155"/>
    <lineage>
        <taxon>Eukaryota</taxon>
        <taxon>Fungi</taxon>
        <taxon>Dikarya</taxon>
        <taxon>Basidiomycota</taxon>
        <taxon>Agaricomycotina</taxon>
        <taxon>Agaricomycetes</taxon>
        <taxon>Polyporales</taxon>
        <taxon>Polyporaceae</taxon>
        <taxon>Dichomitus</taxon>
    </lineage>
</organism>
<proteinExistence type="predicted"/>
<feature type="region of interest" description="Disordered" evidence="1">
    <location>
        <begin position="1"/>
        <end position="72"/>
    </location>
</feature>
<dbReference type="Proteomes" id="UP000292082">
    <property type="component" value="Unassembled WGS sequence"/>
</dbReference>
<name>A0A4Q9PZ66_9APHY</name>
<evidence type="ECO:0000256" key="1">
    <source>
        <dbReference type="SAM" id="MobiDB-lite"/>
    </source>
</evidence>
<evidence type="ECO:0000313" key="2">
    <source>
        <dbReference type="EMBL" id="TBU59634.1"/>
    </source>
</evidence>
<sequence length="211" mass="23340">MVGWSEPVVVGERQGEPAYKKPRRSTRIPESRGQRDSPRPGVRYDSRGKPVVSQSHVQAQHDQPGAAPEALDPSVAQPEAIYRPPIGRLQGSILALDEICRQDARVRAKVADIQRLLDVIQQKESDVCRKIKHVQKTRLAVEALYVANVKAHLSLVGEGTDERTGTQGGPRYAVNDSKLAVRTHLRSLGIQTTEQNKGRTPMVHRGRDPSD</sequence>